<name>A0AAW7X7X3_9GAMM</name>
<organism evidence="3 4">
    <name type="scientific">Saccharophagus degradans</name>
    <dbReference type="NCBI Taxonomy" id="86304"/>
    <lineage>
        <taxon>Bacteria</taxon>
        <taxon>Pseudomonadati</taxon>
        <taxon>Pseudomonadota</taxon>
        <taxon>Gammaproteobacteria</taxon>
        <taxon>Cellvibrionales</taxon>
        <taxon>Cellvibrionaceae</taxon>
        <taxon>Saccharophagus</taxon>
    </lineage>
</organism>
<accession>A0AAW7X7X3</accession>
<dbReference type="InterPro" id="IPR021953">
    <property type="entry name" value="DUF3570"/>
</dbReference>
<feature type="compositionally biased region" description="Polar residues" evidence="1">
    <location>
        <begin position="110"/>
        <end position="119"/>
    </location>
</feature>
<feature type="signal peptide" evidence="2">
    <location>
        <begin position="1"/>
        <end position="39"/>
    </location>
</feature>
<dbReference type="AlphaFoldDB" id="A0AAW7X7X3"/>
<feature type="region of interest" description="Disordered" evidence="1">
    <location>
        <begin position="100"/>
        <end position="121"/>
    </location>
</feature>
<dbReference type="Pfam" id="PF12094">
    <property type="entry name" value="DUF3570"/>
    <property type="match status" value="1"/>
</dbReference>
<keyword evidence="2" id="KW-0732">Signal</keyword>
<dbReference type="RefSeq" id="WP_216062915.1">
    <property type="nucleotide sequence ID" value="NZ_JAHKPP010000006.1"/>
</dbReference>
<evidence type="ECO:0000313" key="4">
    <source>
        <dbReference type="Proteomes" id="UP001169760"/>
    </source>
</evidence>
<sequence length="471" mass="52328">MQLDSNFKQRDKKHSKKKDLTKLLSAATCTLLASTAATANTESSSAEKSVVLGHKWSTQAAVLSYSEDGRISVNQGLLKLKGKSDKSIVTLKMGYDVVSGPSENGAAPSPTAQTFTSPSGAEDYQVNAEELPWYEIIRHPRKDISIDKSTILNKAYTFNIGARYSTEATYDSRSINFGIVRNANKKNTQFSLSASYEDAAVTPYGGVVTPRSTVLNRGQFSSEEEFMAAWRAQRANGASTTGLVGGITSEDNTTENKTVWGLVAGATQVVNKDTLVQFNYSYGESSGYQNDAQKMVSIIDTDGLVTSNVYEARPDHRVKQSVYGKIKYSTSKSTVLDVNYRYYWDDWGISSHTLAAGYQIEISKRFKIEPQFRIYQQSDADFFRHSVFEENSNPDDLPMYLSADYRLAATTNYTLGVNFDYHLKNKHVVSVRLATYTINPEEDSQYKRGYLNTVNVLPSINSTVVALSYEF</sequence>
<comment type="caution">
    <text evidence="3">The sequence shown here is derived from an EMBL/GenBank/DDBJ whole genome shotgun (WGS) entry which is preliminary data.</text>
</comment>
<proteinExistence type="predicted"/>
<reference evidence="3" key="1">
    <citation type="submission" date="2023-07" db="EMBL/GenBank/DDBJ databases">
        <title>Genome content predicts the carbon catabolic preferences of heterotrophic bacteria.</title>
        <authorList>
            <person name="Gralka M."/>
        </authorList>
    </citation>
    <scope>NUCLEOTIDE SEQUENCE</scope>
    <source>
        <strain evidence="3">I3M17_2</strain>
    </source>
</reference>
<dbReference type="Proteomes" id="UP001169760">
    <property type="component" value="Unassembled WGS sequence"/>
</dbReference>
<feature type="chain" id="PRO_5043734401" evidence="2">
    <location>
        <begin position="40"/>
        <end position="471"/>
    </location>
</feature>
<evidence type="ECO:0000313" key="3">
    <source>
        <dbReference type="EMBL" id="MDO6422888.1"/>
    </source>
</evidence>
<protein>
    <submittedName>
        <fullName evidence="3">DUF3570 domain-containing protein</fullName>
    </submittedName>
</protein>
<gene>
    <name evidence="3" type="ORF">Q4521_10425</name>
</gene>
<dbReference type="EMBL" id="JAUOPB010000007">
    <property type="protein sequence ID" value="MDO6422888.1"/>
    <property type="molecule type" value="Genomic_DNA"/>
</dbReference>
<evidence type="ECO:0000256" key="2">
    <source>
        <dbReference type="SAM" id="SignalP"/>
    </source>
</evidence>
<evidence type="ECO:0000256" key="1">
    <source>
        <dbReference type="SAM" id="MobiDB-lite"/>
    </source>
</evidence>